<feature type="region of interest" description="Disordered" evidence="9">
    <location>
        <begin position="1"/>
        <end position="38"/>
    </location>
</feature>
<evidence type="ECO:0000256" key="3">
    <source>
        <dbReference type="ARBA" id="ARBA00022692"/>
    </source>
</evidence>
<keyword evidence="3 10" id="KW-0812">Transmembrane</keyword>
<dbReference type="Pfam" id="PF00083">
    <property type="entry name" value="Sugar_tr"/>
    <property type="match status" value="1"/>
</dbReference>
<keyword evidence="4" id="KW-0769">Symport</keyword>
<feature type="transmembrane region" description="Helical" evidence="10">
    <location>
        <begin position="493"/>
        <end position="514"/>
    </location>
</feature>
<name>A0A2I0VVP7_9ASPA</name>
<keyword evidence="13" id="KW-1185">Reference proteome</keyword>
<feature type="transmembrane region" description="Helical" evidence="10">
    <location>
        <begin position="135"/>
        <end position="156"/>
    </location>
</feature>
<keyword evidence="6 10" id="KW-0472">Membrane</keyword>
<dbReference type="GO" id="GO:0016020">
    <property type="term" value="C:membrane"/>
    <property type="evidence" value="ECO:0007669"/>
    <property type="project" value="UniProtKB-SubCell"/>
</dbReference>
<evidence type="ECO:0000256" key="9">
    <source>
        <dbReference type="SAM" id="MobiDB-lite"/>
    </source>
</evidence>
<comment type="subcellular location">
    <subcellularLocation>
        <location evidence="1">Membrane</location>
        <topology evidence="1">Multi-pass membrane protein</topology>
    </subcellularLocation>
</comment>
<dbReference type="PROSITE" id="PS50850">
    <property type="entry name" value="MFS"/>
    <property type="match status" value="1"/>
</dbReference>
<dbReference type="GO" id="GO:0006817">
    <property type="term" value="P:phosphate ion transport"/>
    <property type="evidence" value="ECO:0007669"/>
    <property type="project" value="UniProtKB-KW"/>
</dbReference>
<gene>
    <name evidence="12" type="primary">OCT3</name>
    <name evidence="12" type="ORF">MA16_Dca020407</name>
</gene>
<dbReference type="Proteomes" id="UP000233837">
    <property type="component" value="Unassembled WGS sequence"/>
</dbReference>
<reference evidence="12 13" key="1">
    <citation type="journal article" date="2016" name="Sci. Rep.">
        <title>The Dendrobium catenatum Lindl. genome sequence provides insights into polysaccharide synthase, floral development and adaptive evolution.</title>
        <authorList>
            <person name="Zhang G.Q."/>
            <person name="Xu Q."/>
            <person name="Bian C."/>
            <person name="Tsai W.C."/>
            <person name="Yeh C.M."/>
            <person name="Liu K.W."/>
            <person name="Yoshida K."/>
            <person name="Zhang L.S."/>
            <person name="Chang S.B."/>
            <person name="Chen F."/>
            <person name="Shi Y."/>
            <person name="Su Y.Y."/>
            <person name="Zhang Y.Q."/>
            <person name="Chen L.J."/>
            <person name="Yin Y."/>
            <person name="Lin M."/>
            <person name="Huang H."/>
            <person name="Deng H."/>
            <person name="Wang Z.W."/>
            <person name="Zhu S.L."/>
            <person name="Zhao X."/>
            <person name="Deng C."/>
            <person name="Niu S.C."/>
            <person name="Huang J."/>
            <person name="Wang M."/>
            <person name="Liu G.H."/>
            <person name="Yang H.J."/>
            <person name="Xiao X.J."/>
            <person name="Hsiao Y.Y."/>
            <person name="Wu W.L."/>
            <person name="Chen Y.Y."/>
            <person name="Mitsuda N."/>
            <person name="Ohme-Takagi M."/>
            <person name="Luo Y.B."/>
            <person name="Van de Peer Y."/>
            <person name="Liu Z.J."/>
        </authorList>
    </citation>
    <scope>NUCLEOTIDE SEQUENCE [LARGE SCALE GENOMIC DNA]</scope>
    <source>
        <tissue evidence="12">The whole plant</tissue>
    </source>
</reference>
<feature type="transmembrane region" description="Helical" evidence="10">
    <location>
        <begin position="347"/>
        <end position="364"/>
    </location>
</feature>
<feature type="transmembrane region" description="Helical" evidence="10">
    <location>
        <begin position="226"/>
        <end position="248"/>
    </location>
</feature>
<feature type="transmembrane region" description="Helical" evidence="10">
    <location>
        <begin position="438"/>
        <end position="456"/>
    </location>
</feature>
<sequence length="537" mass="56915">MADTTPLLPPYPTTSSSSSSASSSSASSSSHQIPKPSTHSIDEAIESHIGATTAAAQLLPASLAALAWVFDAQQTFINVFADAMPPWHCTSPSCSEAAAAAGSSPCNLPPSSWSWSLPPYTSTISSWSLQCSSPALLALPSSSFFLGCLTGGFLLATLADSRLGRKNMLLLSSLLMSLSAALTAASPSLLVYAALRFICGFGRATVGTSALVLSTELVSRRWRDRVSIIGFLCFTIGFLSLPGIAYVARGESWRTLYVLTAAPAFVYTVVVYFTMKESPRWLLLKGRRLEAIETIKKMTGGGNKVINSSFSNLAFVVPHVGADEETSDNIFAAAKTLWYNRWAFRRLTALMTVSFGVGVVYYGMPLNLGNLSSNLYLSVALNAITELPSSLLVFCLISHMNRRSSTLAFTAASGLFSLACAAKGGRGGWLEMAAEAELAAFFSACTGFSFVLIYSIELFPTCVRNSAIAMVRQALVLGGVFAPVIVAEGRRRRVLSFGVFGLAIGCCGVFAACLPETRGKVLSDTMEEEECAGACGN</sequence>
<evidence type="ECO:0000313" key="13">
    <source>
        <dbReference type="Proteomes" id="UP000233837"/>
    </source>
</evidence>
<keyword evidence="5 10" id="KW-1133">Transmembrane helix</keyword>
<feature type="transmembrane region" description="Helical" evidence="10">
    <location>
        <begin position="254"/>
        <end position="275"/>
    </location>
</feature>
<dbReference type="InterPro" id="IPR005828">
    <property type="entry name" value="MFS_sugar_transport-like"/>
</dbReference>
<organism evidence="12 13">
    <name type="scientific">Dendrobium catenatum</name>
    <dbReference type="NCBI Taxonomy" id="906689"/>
    <lineage>
        <taxon>Eukaryota</taxon>
        <taxon>Viridiplantae</taxon>
        <taxon>Streptophyta</taxon>
        <taxon>Embryophyta</taxon>
        <taxon>Tracheophyta</taxon>
        <taxon>Spermatophyta</taxon>
        <taxon>Magnoliopsida</taxon>
        <taxon>Liliopsida</taxon>
        <taxon>Asparagales</taxon>
        <taxon>Orchidaceae</taxon>
        <taxon>Epidendroideae</taxon>
        <taxon>Malaxideae</taxon>
        <taxon>Dendrobiinae</taxon>
        <taxon>Dendrobium</taxon>
    </lineage>
</organism>
<evidence type="ECO:0000256" key="10">
    <source>
        <dbReference type="SAM" id="Phobius"/>
    </source>
</evidence>
<evidence type="ECO:0000256" key="8">
    <source>
        <dbReference type="ARBA" id="ARBA00044504"/>
    </source>
</evidence>
<dbReference type="PANTHER" id="PTHR24064">
    <property type="entry name" value="SOLUTE CARRIER FAMILY 22 MEMBER"/>
    <property type="match status" value="1"/>
</dbReference>
<dbReference type="OrthoDB" id="5296287at2759"/>
<dbReference type="EMBL" id="KZ503194">
    <property type="protein sequence ID" value="PKU67481.1"/>
    <property type="molecule type" value="Genomic_DNA"/>
</dbReference>
<dbReference type="InterPro" id="IPR036259">
    <property type="entry name" value="MFS_trans_sf"/>
</dbReference>
<dbReference type="AlphaFoldDB" id="A0A2I0VVP7"/>
<keyword evidence="2" id="KW-0813">Transport</keyword>
<comment type="similarity">
    <text evidence="8">Belongs to the major facilitator superfamily. Phosphate:H(+) symporter (TC 2.A.1.9) family.</text>
</comment>
<dbReference type="SUPFAM" id="SSF103473">
    <property type="entry name" value="MFS general substrate transporter"/>
    <property type="match status" value="1"/>
</dbReference>
<feature type="transmembrane region" description="Helical" evidence="10">
    <location>
        <begin position="376"/>
        <end position="397"/>
    </location>
</feature>
<dbReference type="Gene3D" id="1.20.1250.20">
    <property type="entry name" value="MFS general substrate transporter like domains"/>
    <property type="match status" value="1"/>
</dbReference>
<feature type="domain" description="Major facilitator superfamily (MFS) profile" evidence="11">
    <location>
        <begin position="57"/>
        <end position="522"/>
    </location>
</feature>
<dbReference type="InterPro" id="IPR020846">
    <property type="entry name" value="MFS_dom"/>
</dbReference>
<feature type="transmembrane region" description="Helical" evidence="10">
    <location>
        <begin position="168"/>
        <end position="185"/>
    </location>
</feature>
<evidence type="ECO:0000256" key="6">
    <source>
        <dbReference type="ARBA" id="ARBA00023136"/>
    </source>
</evidence>
<dbReference type="GO" id="GO:0015293">
    <property type="term" value="F:symporter activity"/>
    <property type="evidence" value="ECO:0007669"/>
    <property type="project" value="UniProtKB-KW"/>
</dbReference>
<evidence type="ECO:0000256" key="7">
    <source>
        <dbReference type="ARBA" id="ARBA00032043"/>
    </source>
</evidence>
<evidence type="ECO:0000256" key="4">
    <source>
        <dbReference type="ARBA" id="ARBA00022847"/>
    </source>
</evidence>
<proteinExistence type="inferred from homology"/>
<evidence type="ECO:0000259" key="11">
    <source>
        <dbReference type="PROSITE" id="PS50850"/>
    </source>
</evidence>
<protein>
    <recommendedName>
        <fullName evidence="7">H(+)/Pi cotransporter</fullName>
    </recommendedName>
</protein>
<evidence type="ECO:0000256" key="2">
    <source>
        <dbReference type="ARBA" id="ARBA00022592"/>
    </source>
</evidence>
<dbReference type="STRING" id="906689.A0A2I0VVP7"/>
<feature type="compositionally biased region" description="Low complexity" evidence="9">
    <location>
        <begin position="13"/>
        <end position="30"/>
    </location>
</feature>
<reference evidence="12 13" key="2">
    <citation type="journal article" date="2017" name="Nature">
        <title>The Apostasia genome and the evolution of orchids.</title>
        <authorList>
            <person name="Zhang G.Q."/>
            <person name="Liu K.W."/>
            <person name="Li Z."/>
            <person name="Lohaus R."/>
            <person name="Hsiao Y.Y."/>
            <person name="Niu S.C."/>
            <person name="Wang J.Y."/>
            <person name="Lin Y.C."/>
            <person name="Xu Q."/>
            <person name="Chen L.J."/>
            <person name="Yoshida K."/>
            <person name="Fujiwara S."/>
            <person name="Wang Z.W."/>
            <person name="Zhang Y.Q."/>
            <person name="Mitsuda N."/>
            <person name="Wang M."/>
            <person name="Liu G.H."/>
            <person name="Pecoraro L."/>
            <person name="Huang H.X."/>
            <person name="Xiao X.J."/>
            <person name="Lin M."/>
            <person name="Wu X.Y."/>
            <person name="Wu W.L."/>
            <person name="Chen Y.Y."/>
            <person name="Chang S.B."/>
            <person name="Sakamoto S."/>
            <person name="Ohme-Takagi M."/>
            <person name="Yagi M."/>
            <person name="Zeng S.J."/>
            <person name="Shen C.Y."/>
            <person name="Yeh C.M."/>
            <person name="Luo Y.B."/>
            <person name="Tsai W.C."/>
            <person name="Van de Peer Y."/>
            <person name="Liu Z.J."/>
        </authorList>
    </citation>
    <scope>NUCLEOTIDE SEQUENCE [LARGE SCALE GENOMIC DNA]</scope>
    <source>
        <tissue evidence="12">The whole plant</tissue>
    </source>
</reference>
<feature type="transmembrane region" description="Helical" evidence="10">
    <location>
        <begin position="468"/>
        <end position="487"/>
    </location>
</feature>
<evidence type="ECO:0000256" key="1">
    <source>
        <dbReference type="ARBA" id="ARBA00004141"/>
    </source>
</evidence>
<evidence type="ECO:0000256" key="5">
    <source>
        <dbReference type="ARBA" id="ARBA00022989"/>
    </source>
</evidence>
<accession>A0A2I0VVP7</accession>
<keyword evidence="2" id="KW-0592">Phosphate transport</keyword>
<evidence type="ECO:0000313" key="12">
    <source>
        <dbReference type="EMBL" id="PKU67481.1"/>
    </source>
</evidence>